<accession>X0P9Z1</accession>
<sequence>MNKQIIKPDIMSNEYLKDKDVFRLKRICFSSWLMKMAINLLFDNFGWKGHLLS</sequence>
<evidence type="ECO:0000313" key="4">
    <source>
        <dbReference type="Proteomes" id="UP000051966"/>
    </source>
</evidence>
<dbReference type="Proteomes" id="UP000019488">
    <property type="component" value="Unassembled WGS sequence"/>
</dbReference>
<organism evidence="1 3">
    <name type="scientific">Lentilactobacillus farraginis DSM 18382 = JCM 14108</name>
    <dbReference type="NCBI Taxonomy" id="1423743"/>
    <lineage>
        <taxon>Bacteria</taxon>
        <taxon>Bacillati</taxon>
        <taxon>Bacillota</taxon>
        <taxon>Bacilli</taxon>
        <taxon>Lactobacillales</taxon>
        <taxon>Lactobacillaceae</taxon>
        <taxon>Lentilactobacillus</taxon>
    </lineage>
</organism>
<dbReference type="PATRIC" id="fig|1423743.5.peg.1403"/>
<name>X0P9Z1_9LACO</name>
<evidence type="ECO:0000313" key="2">
    <source>
        <dbReference type="EMBL" id="KRM11496.1"/>
    </source>
</evidence>
<reference evidence="1" key="1">
    <citation type="journal article" date="2014" name="Genome Announc.">
        <title>Draft Genome Sequences of Two Lactobacillus Strains, L. farraginis JCM 14108T and L. composti JCM 14202T, Isolated from Compost of Distilled Shochu Residue.</title>
        <authorList>
            <person name="Yuki M."/>
            <person name="Oshima K."/>
            <person name="Suda W."/>
            <person name="Kitahara M."/>
            <person name="Kitamura K."/>
            <person name="Iida T."/>
            <person name="Hattori M."/>
            <person name="Ohkuma M."/>
        </authorList>
    </citation>
    <scope>NUCLEOTIDE SEQUENCE [LARGE SCALE GENOMIC DNA]</scope>
    <source>
        <strain evidence="1">JCM 14108</strain>
    </source>
</reference>
<dbReference type="Proteomes" id="UP000051966">
    <property type="component" value="Unassembled WGS sequence"/>
</dbReference>
<protein>
    <submittedName>
        <fullName evidence="1">Uncharacterized protein</fullName>
    </submittedName>
</protein>
<gene>
    <name evidence="2" type="ORF">FD41_GL001352</name>
    <name evidence="1" type="ORF">JCM14108_1049</name>
</gene>
<proteinExistence type="predicted"/>
<dbReference type="EMBL" id="BAKI01000007">
    <property type="protein sequence ID" value="GAF36104.1"/>
    <property type="molecule type" value="Genomic_DNA"/>
</dbReference>
<dbReference type="EMBL" id="AZFY01000022">
    <property type="protein sequence ID" value="KRM11496.1"/>
    <property type="molecule type" value="Genomic_DNA"/>
</dbReference>
<reference evidence="2 4" key="2">
    <citation type="journal article" date="2015" name="Genome Announc.">
        <title>Expanding the biotechnology potential of lactobacilli through comparative genomics of 213 strains and associated genera.</title>
        <authorList>
            <person name="Sun Z."/>
            <person name="Harris H.M."/>
            <person name="McCann A."/>
            <person name="Guo C."/>
            <person name="Argimon S."/>
            <person name="Zhang W."/>
            <person name="Yang X."/>
            <person name="Jeffery I.B."/>
            <person name="Cooney J.C."/>
            <person name="Kagawa T.F."/>
            <person name="Liu W."/>
            <person name="Song Y."/>
            <person name="Salvetti E."/>
            <person name="Wrobel A."/>
            <person name="Rasinkangas P."/>
            <person name="Parkhill J."/>
            <person name="Rea M.C."/>
            <person name="O'Sullivan O."/>
            <person name="Ritari J."/>
            <person name="Douillard F.P."/>
            <person name="Paul Ross R."/>
            <person name="Yang R."/>
            <person name="Briner A.E."/>
            <person name="Felis G.E."/>
            <person name="de Vos W.M."/>
            <person name="Barrangou R."/>
            <person name="Klaenhammer T.R."/>
            <person name="Caufield P.W."/>
            <person name="Cui Y."/>
            <person name="Zhang H."/>
            <person name="O'Toole P.W."/>
        </authorList>
    </citation>
    <scope>NUCLEOTIDE SEQUENCE [LARGE SCALE GENOMIC DNA]</scope>
    <source>
        <strain evidence="2 4">DSM 18382</strain>
    </source>
</reference>
<evidence type="ECO:0000313" key="1">
    <source>
        <dbReference type="EMBL" id="GAF36104.1"/>
    </source>
</evidence>
<evidence type="ECO:0000313" key="3">
    <source>
        <dbReference type="Proteomes" id="UP000019488"/>
    </source>
</evidence>
<dbReference type="AlphaFoldDB" id="X0P9Z1"/>
<keyword evidence="4" id="KW-1185">Reference proteome</keyword>
<comment type="caution">
    <text evidence="1">The sequence shown here is derived from an EMBL/GenBank/DDBJ whole genome shotgun (WGS) entry which is preliminary data.</text>
</comment>